<gene>
    <name evidence="2" type="ORF">ERS852573_02406</name>
</gene>
<sequence>MKKTSTYRVSTYKICIVAFAICINLVGGQIALFLKLPIYLDSIGTVFIASTLGPIYGMLPNVISGLFMGMTVDVYSLYYASVGIILGLVTGLVYQKYKPKKWWIFVAALVITLPSTIVSSCITAFLFGGITSSGSTVLVQLLAKTPMGMVGACFVVQFFTDYIDRVICLFVVSALTKALPRNMMERL</sequence>
<feature type="transmembrane region" description="Helical" evidence="1">
    <location>
        <begin position="6"/>
        <end position="26"/>
    </location>
</feature>
<evidence type="ECO:0000256" key="1">
    <source>
        <dbReference type="SAM" id="Phobius"/>
    </source>
</evidence>
<proteinExistence type="predicted"/>
<name>A0A173UYB0_9FIRM</name>
<keyword evidence="1" id="KW-0472">Membrane</keyword>
<dbReference type="EMBL" id="CYXO01000016">
    <property type="protein sequence ID" value="CUN19794.1"/>
    <property type="molecule type" value="Genomic_DNA"/>
</dbReference>
<dbReference type="AlphaFoldDB" id="A0A173UYB0"/>
<feature type="transmembrane region" description="Helical" evidence="1">
    <location>
        <begin position="102"/>
        <end position="127"/>
    </location>
</feature>
<dbReference type="Gene3D" id="1.10.1760.20">
    <property type="match status" value="1"/>
</dbReference>
<keyword evidence="1" id="KW-0812">Transmembrane</keyword>
<protein>
    <submittedName>
        <fullName evidence="2">Protein of uncharacterized function (DUF3816)</fullName>
    </submittedName>
</protein>
<keyword evidence="1" id="KW-1133">Transmembrane helix</keyword>
<reference evidence="2 3" key="1">
    <citation type="submission" date="2015-09" db="EMBL/GenBank/DDBJ databases">
        <authorList>
            <consortium name="Pathogen Informatics"/>
        </authorList>
    </citation>
    <scope>NUCLEOTIDE SEQUENCE [LARGE SCALE GENOMIC DNA]</scope>
    <source>
        <strain evidence="2 3">2789STDY5834961</strain>
    </source>
</reference>
<dbReference type="Proteomes" id="UP000095597">
    <property type="component" value="Unassembled WGS sequence"/>
</dbReference>
<feature type="transmembrane region" description="Helical" evidence="1">
    <location>
        <begin position="147"/>
        <end position="176"/>
    </location>
</feature>
<feature type="transmembrane region" description="Helical" evidence="1">
    <location>
        <begin position="77"/>
        <end position="95"/>
    </location>
</feature>
<accession>A0A173UYB0</accession>
<evidence type="ECO:0000313" key="2">
    <source>
        <dbReference type="EMBL" id="CUN19794.1"/>
    </source>
</evidence>
<evidence type="ECO:0000313" key="3">
    <source>
        <dbReference type="Proteomes" id="UP000095597"/>
    </source>
</evidence>
<dbReference type="RefSeq" id="WP_055214907.1">
    <property type="nucleotide sequence ID" value="NZ_CYXO01000016.1"/>
</dbReference>
<organism evidence="2 3">
    <name type="scientific">Dorea longicatena</name>
    <dbReference type="NCBI Taxonomy" id="88431"/>
    <lineage>
        <taxon>Bacteria</taxon>
        <taxon>Bacillati</taxon>
        <taxon>Bacillota</taxon>
        <taxon>Clostridia</taxon>
        <taxon>Lachnospirales</taxon>
        <taxon>Lachnospiraceae</taxon>
        <taxon>Dorea</taxon>
    </lineage>
</organism>
<feature type="transmembrane region" description="Helical" evidence="1">
    <location>
        <begin position="38"/>
        <end position="57"/>
    </location>
</feature>
<dbReference type="OrthoDB" id="9766854at2"/>